<comment type="caution">
    <text evidence="1">The sequence shown here is derived from an EMBL/GenBank/DDBJ whole genome shotgun (WGS) entry which is preliminary data.</text>
</comment>
<name>A0A9W8M8X8_9AGAR</name>
<reference evidence="1" key="1">
    <citation type="submission" date="2022-06" db="EMBL/GenBank/DDBJ databases">
        <title>Genome Sequence of Candolleomyces eurysporus.</title>
        <authorList>
            <person name="Buettner E."/>
        </authorList>
    </citation>
    <scope>NUCLEOTIDE SEQUENCE</scope>
    <source>
        <strain evidence="1">VTCC 930004</strain>
    </source>
</reference>
<evidence type="ECO:0000313" key="1">
    <source>
        <dbReference type="EMBL" id="KAJ2921681.1"/>
    </source>
</evidence>
<dbReference type="OrthoDB" id="3245313at2759"/>
<feature type="non-terminal residue" evidence="1">
    <location>
        <position position="757"/>
    </location>
</feature>
<sequence length="757" mass="84187">MSTADRELAVKIFKLHGSGSTGNYTTMDDIASALPANLENINFARLKITDTLEDWAVKAKEKQTDPKDGERPDLEFSTALSKKEILKFVYTSILKKYAVDDDHLEPLEMPSAAGEDGDIAHRAPKETRVSQGTDLMIFIQAGTQEEQLEVATKLVAATRPSEWPAKAIANQILAMRDILFDITNEPDYDPVEGRSDVNKRVKARKIPLPFSSQRDTAEKIKVKEEAQDVTFGLLQSLMQDEKVLPPPVPNPKPEMVFNPTHASASTANQRLSFSGAPQQIRGERSYQPQLLTVGRGPTKFRWWNIATSLPVKFDGQFTLSPNPAAGDVLSLYDVESTTAAVFYRSAEDSWVDASESFFTNDGGVQYPAPGAKRVLTWKSEDFRIPTWVLETTFKKSKQFGNAWDGKHDTFVLKGPHSRTESSTIVTRISYDQASVPHSEPGFIGTQTKSEKVPPLAELFRQGYRLIEYERSPRIFIDNDDRVVIAHLSFPNELIEAGLNEAFVEAIDGAQSQLNFCSTNTTNGDDCSRGDFRTVSTGISHRGGQTEPRNLNHTPSNALILAELGQSKAIQCIATWQNNCYKQWMPRLAEKSEESLDRLLEWKPALQRTFSDTVFASTTYNFGPNVVCDFHYDHLNWAPGICAVTSGGSYDFKKGGHMVLKEAKLVIEFPPCTTILLPSATVMHGNSPIQSGELRISMTQYTAGGVVRWVDYGFRSSKEYQANRSSSRSSSMDGGNRWAESLDLYSKYSEFSTVADPS</sequence>
<gene>
    <name evidence="1" type="ORF">H1R20_g15413</name>
</gene>
<evidence type="ECO:0000313" key="2">
    <source>
        <dbReference type="Proteomes" id="UP001140091"/>
    </source>
</evidence>
<accession>A0A9W8M8X8</accession>
<dbReference type="Proteomes" id="UP001140091">
    <property type="component" value="Unassembled WGS sequence"/>
</dbReference>
<organism evidence="1 2">
    <name type="scientific">Candolleomyces eurysporus</name>
    <dbReference type="NCBI Taxonomy" id="2828524"/>
    <lineage>
        <taxon>Eukaryota</taxon>
        <taxon>Fungi</taxon>
        <taxon>Dikarya</taxon>
        <taxon>Basidiomycota</taxon>
        <taxon>Agaricomycotina</taxon>
        <taxon>Agaricomycetes</taxon>
        <taxon>Agaricomycetidae</taxon>
        <taxon>Agaricales</taxon>
        <taxon>Agaricineae</taxon>
        <taxon>Psathyrellaceae</taxon>
        <taxon>Candolleomyces</taxon>
    </lineage>
</organism>
<dbReference type="Gene3D" id="3.60.130.30">
    <property type="match status" value="1"/>
</dbReference>
<protein>
    <submittedName>
        <fullName evidence="1">Uncharacterized protein</fullName>
    </submittedName>
</protein>
<dbReference type="AlphaFoldDB" id="A0A9W8M8X8"/>
<dbReference type="EMBL" id="JANBPK010001562">
    <property type="protein sequence ID" value="KAJ2921681.1"/>
    <property type="molecule type" value="Genomic_DNA"/>
</dbReference>
<keyword evidence="2" id="KW-1185">Reference proteome</keyword>
<proteinExistence type="predicted"/>